<dbReference type="NCBIfam" id="TIGR02937">
    <property type="entry name" value="sigma70-ECF"/>
    <property type="match status" value="1"/>
</dbReference>
<evidence type="ECO:0000256" key="5">
    <source>
        <dbReference type="ARBA" id="ARBA00023163"/>
    </source>
</evidence>
<proteinExistence type="inferred from homology"/>
<organism evidence="8 9">
    <name type="scientific">Candidatus Cryosericum terrychapinii</name>
    <dbReference type="NCBI Taxonomy" id="2290919"/>
    <lineage>
        <taxon>Bacteria</taxon>
        <taxon>Pseudomonadati</taxon>
        <taxon>Caldisericota/Cryosericota group</taxon>
        <taxon>Candidatus Cryosericota</taxon>
        <taxon>Candidatus Cryosericia</taxon>
        <taxon>Candidatus Cryosericales</taxon>
        <taxon>Candidatus Cryosericaceae</taxon>
        <taxon>Candidatus Cryosericum</taxon>
    </lineage>
</organism>
<dbReference type="GO" id="GO:0006352">
    <property type="term" value="P:DNA-templated transcription initiation"/>
    <property type="evidence" value="ECO:0007669"/>
    <property type="project" value="InterPro"/>
</dbReference>
<dbReference type="Pfam" id="PF08281">
    <property type="entry name" value="Sigma70_r4_2"/>
    <property type="match status" value="1"/>
</dbReference>
<evidence type="ECO:0000313" key="8">
    <source>
        <dbReference type="EMBL" id="RIE06024.1"/>
    </source>
</evidence>
<dbReference type="Proteomes" id="UP000266328">
    <property type="component" value="Unassembled WGS sequence"/>
</dbReference>
<dbReference type="InterPro" id="IPR013325">
    <property type="entry name" value="RNA_pol_sigma_r2"/>
</dbReference>
<dbReference type="EMBL" id="QXIS01000028">
    <property type="protein sequence ID" value="RIE06024.1"/>
    <property type="molecule type" value="Genomic_DNA"/>
</dbReference>
<dbReference type="InterPro" id="IPR013324">
    <property type="entry name" value="RNA_pol_sigma_r3/r4-like"/>
</dbReference>
<evidence type="ECO:0000259" key="7">
    <source>
        <dbReference type="Pfam" id="PF08281"/>
    </source>
</evidence>
<feature type="domain" description="RNA polymerase sigma factor 70 region 4 type 2" evidence="7">
    <location>
        <begin position="105"/>
        <end position="157"/>
    </location>
</feature>
<dbReference type="SUPFAM" id="SSF88659">
    <property type="entry name" value="Sigma3 and sigma4 domains of RNA polymerase sigma factors"/>
    <property type="match status" value="1"/>
</dbReference>
<name>A0A398D4J4_9BACT</name>
<comment type="caution">
    <text evidence="8">The sequence shown here is derived from an EMBL/GenBank/DDBJ whole genome shotgun (WGS) entry which is preliminary data.</text>
</comment>
<protein>
    <submittedName>
        <fullName evidence="8">RNA polymerase sigma factor</fullName>
    </submittedName>
</protein>
<feature type="domain" description="RNA polymerase sigma-70 region 2" evidence="6">
    <location>
        <begin position="17"/>
        <end position="80"/>
    </location>
</feature>
<evidence type="ECO:0000256" key="3">
    <source>
        <dbReference type="ARBA" id="ARBA00023082"/>
    </source>
</evidence>
<dbReference type="PANTHER" id="PTHR43133">
    <property type="entry name" value="RNA POLYMERASE ECF-TYPE SIGMA FACTO"/>
    <property type="match status" value="1"/>
</dbReference>
<keyword evidence="5" id="KW-0804">Transcription</keyword>
<dbReference type="InterPro" id="IPR014284">
    <property type="entry name" value="RNA_pol_sigma-70_dom"/>
</dbReference>
<keyword evidence="4" id="KW-0238">DNA-binding</keyword>
<dbReference type="InterPro" id="IPR039425">
    <property type="entry name" value="RNA_pol_sigma-70-like"/>
</dbReference>
<dbReference type="GO" id="GO:0003677">
    <property type="term" value="F:DNA binding"/>
    <property type="evidence" value="ECO:0007669"/>
    <property type="project" value="UniProtKB-KW"/>
</dbReference>
<dbReference type="RefSeq" id="WP_119089181.1">
    <property type="nucleotide sequence ID" value="NZ_QXIS01000028.1"/>
</dbReference>
<dbReference type="OrthoDB" id="9803470at2"/>
<evidence type="ECO:0000313" key="9">
    <source>
        <dbReference type="Proteomes" id="UP000266328"/>
    </source>
</evidence>
<dbReference type="Gene3D" id="1.10.1740.10">
    <property type="match status" value="1"/>
</dbReference>
<dbReference type="Gene3D" id="1.10.10.10">
    <property type="entry name" value="Winged helix-like DNA-binding domain superfamily/Winged helix DNA-binding domain"/>
    <property type="match status" value="1"/>
</dbReference>
<evidence type="ECO:0000259" key="6">
    <source>
        <dbReference type="Pfam" id="PF04542"/>
    </source>
</evidence>
<dbReference type="Pfam" id="PF04542">
    <property type="entry name" value="Sigma70_r2"/>
    <property type="match status" value="1"/>
</dbReference>
<evidence type="ECO:0000256" key="1">
    <source>
        <dbReference type="ARBA" id="ARBA00010641"/>
    </source>
</evidence>
<accession>A0A398D4J4</accession>
<comment type="similarity">
    <text evidence="1">Belongs to the sigma-70 factor family. ECF subfamily.</text>
</comment>
<dbReference type="GO" id="GO:0016987">
    <property type="term" value="F:sigma factor activity"/>
    <property type="evidence" value="ECO:0007669"/>
    <property type="project" value="UniProtKB-KW"/>
</dbReference>
<evidence type="ECO:0000256" key="4">
    <source>
        <dbReference type="ARBA" id="ARBA00023125"/>
    </source>
</evidence>
<reference evidence="8 9" key="1">
    <citation type="submission" date="2018-09" db="EMBL/GenBank/DDBJ databases">
        <title>Discovery and Ecogenomic Context for Candidatus Cryosericales, a Global Caldiserica Order Active in Thawing Permafrost.</title>
        <authorList>
            <person name="Martinez M.A."/>
            <person name="Woodcroft B.J."/>
            <person name="Ignacio Espinoza J.C."/>
            <person name="Zayed A."/>
            <person name="Singleton C.M."/>
            <person name="Boyd J."/>
            <person name="Li Y.-F."/>
            <person name="Purvine S."/>
            <person name="Maughan H."/>
            <person name="Hodgkins S.B."/>
            <person name="Anderson D."/>
            <person name="Sederholm M."/>
            <person name="Temperton B."/>
            <person name="Saleska S.R."/>
            <person name="Tyson G.W."/>
            <person name="Rich V.I."/>
        </authorList>
    </citation>
    <scope>NUCLEOTIDE SEQUENCE [LARGE SCALE GENOMIC DNA]</scope>
    <source>
        <strain evidence="8 9">SMC7</strain>
    </source>
</reference>
<dbReference type="InterPro" id="IPR036388">
    <property type="entry name" value="WH-like_DNA-bd_sf"/>
</dbReference>
<dbReference type="InterPro" id="IPR007627">
    <property type="entry name" value="RNA_pol_sigma70_r2"/>
</dbReference>
<sequence length="170" mass="19233">MGAVADRELFAQLMGESERRVYAFLASKVRDQTTASDIAQEAFFLAYRRFDSYDRSRPFLPWVMTIAYNCLVDYWRKAAREGGDLPDEQLLAAPEQDRDDVWKQQEIVEAMTRISPEDSALLTMFYAEECSLATIGGRLGVAEGTAKVRLFRARAALKKQVEALHERGAA</sequence>
<keyword evidence="3" id="KW-0731">Sigma factor</keyword>
<keyword evidence="2" id="KW-0805">Transcription regulation</keyword>
<dbReference type="SUPFAM" id="SSF88946">
    <property type="entry name" value="Sigma2 domain of RNA polymerase sigma factors"/>
    <property type="match status" value="1"/>
</dbReference>
<dbReference type="InterPro" id="IPR013249">
    <property type="entry name" value="RNA_pol_sigma70_r4_t2"/>
</dbReference>
<gene>
    <name evidence="8" type="ORF">SMC7_04630</name>
</gene>
<keyword evidence="9" id="KW-1185">Reference proteome</keyword>
<evidence type="ECO:0000256" key="2">
    <source>
        <dbReference type="ARBA" id="ARBA00023015"/>
    </source>
</evidence>
<dbReference type="PANTHER" id="PTHR43133:SF8">
    <property type="entry name" value="RNA POLYMERASE SIGMA FACTOR HI_1459-RELATED"/>
    <property type="match status" value="1"/>
</dbReference>
<dbReference type="AlphaFoldDB" id="A0A398D4J4"/>